<dbReference type="GO" id="GO:0016779">
    <property type="term" value="F:nucleotidyltransferase activity"/>
    <property type="evidence" value="ECO:0007669"/>
    <property type="project" value="UniProtKB-KW"/>
</dbReference>
<dbReference type="PANTHER" id="PTHR21328">
    <property type="entry name" value="POLY ADP-RIBOSE POLYMERASE FAMILY, MEMBER PARP"/>
    <property type="match status" value="1"/>
</dbReference>
<dbReference type="InParanoid" id="F0XD76"/>
<dbReference type="AlphaFoldDB" id="F0XD76"/>
<keyword evidence="2" id="KW-0808">Transferase</keyword>
<dbReference type="OrthoDB" id="109543at2759"/>
<evidence type="ECO:0000256" key="3">
    <source>
        <dbReference type="ARBA" id="ARBA00022695"/>
    </source>
</evidence>
<name>F0XD76_GROCL</name>
<evidence type="ECO:0000256" key="2">
    <source>
        <dbReference type="ARBA" id="ARBA00022679"/>
    </source>
</evidence>
<gene>
    <name evidence="7" type="ORF">CMQ_1110</name>
</gene>
<evidence type="ECO:0000313" key="8">
    <source>
        <dbReference type="Proteomes" id="UP000007796"/>
    </source>
</evidence>
<feature type="region of interest" description="Disordered" evidence="5">
    <location>
        <begin position="141"/>
        <end position="165"/>
    </location>
</feature>
<proteinExistence type="predicted"/>
<keyword evidence="1" id="KW-0328">Glycosyltransferase</keyword>
<keyword evidence="8" id="KW-1185">Reference proteome</keyword>
<dbReference type="eggNOG" id="KOG0897">
    <property type="taxonomic scope" value="Eukaryota"/>
</dbReference>
<feature type="compositionally biased region" description="Polar residues" evidence="5">
    <location>
        <begin position="146"/>
        <end position="157"/>
    </location>
</feature>
<dbReference type="InterPro" id="IPR012317">
    <property type="entry name" value="Poly(ADP-ribose)pol_cat_dom"/>
</dbReference>
<dbReference type="STRING" id="655863.F0XD76"/>
<evidence type="ECO:0000313" key="7">
    <source>
        <dbReference type="EMBL" id="EFX04182.1"/>
    </source>
</evidence>
<reference evidence="7 8" key="1">
    <citation type="journal article" date="2011" name="Proc. Natl. Acad. Sci. U.S.A.">
        <title>Genome and transcriptome analyses of the mountain pine beetle-fungal symbiont Grosmannia clavigera, a lodgepole pine pathogen.</title>
        <authorList>
            <person name="DiGuistini S."/>
            <person name="Wang Y."/>
            <person name="Liao N.Y."/>
            <person name="Taylor G."/>
            <person name="Tanguay P."/>
            <person name="Feau N."/>
            <person name="Henrissat B."/>
            <person name="Chan S.K."/>
            <person name="Hesse-Orce U."/>
            <person name="Alamouti S.M."/>
            <person name="Tsui C.K.M."/>
            <person name="Docking R.T."/>
            <person name="Levasseur A."/>
            <person name="Haridas S."/>
            <person name="Robertson G."/>
            <person name="Birol I."/>
            <person name="Holt R.A."/>
            <person name="Marra M.A."/>
            <person name="Hamelin R.C."/>
            <person name="Hirst M."/>
            <person name="Jones S.J.M."/>
            <person name="Bohlmann J."/>
            <person name="Breuil C."/>
        </authorList>
    </citation>
    <scope>NUCLEOTIDE SEQUENCE [LARGE SCALE GENOMIC DNA]</scope>
    <source>
        <strain evidence="8">kw1407 / UAMH 11150</strain>
    </source>
</reference>
<feature type="domain" description="PARP catalytic" evidence="6">
    <location>
        <begin position="720"/>
        <end position="778"/>
    </location>
</feature>
<keyword evidence="4" id="KW-0520">NAD</keyword>
<dbReference type="RefSeq" id="XP_014173664.1">
    <property type="nucleotide sequence ID" value="XM_014318189.1"/>
</dbReference>
<dbReference type="EMBL" id="GL629765">
    <property type="protein sequence ID" value="EFX04182.1"/>
    <property type="molecule type" value="Genomic_DNA"/>
</dbReference>
<dbReference type="Proteomes" id="UP000007796">
    <property type="component" value="Unassembled WGS sequence"/>
</dbReference>
<accession>F0XD76</accession>
<evidence type="ECO:0000259" key="6">
    <source>
        <dbReference type="Pfam" id="PF00644"/>
    </source>
</evidence>
<dbReference type="Pfam" id="PF00644">
    <property type="entry name" value="PARP"/>
    <property type="match status" value="1"/>
</dbReference>
<evidence type="ECO:0000256" key="4">
    <source>
        <dbReference type="ARBA" id="ARBA00023027"/>
    </source>
</evidence>
<evidence type="ECO:0000256" key="5">
    <source>
        <dbReference type="SAM" id="MobiDB-lite"/>
    </source>
</evidence>
<dbReference type="SUPFAM" id="SSF56399">
    <property type="entry name" value="ADP-ribosylation"/>
    <property type="match status" value="1"/>
</dbReference>
<dbReference type="GeneID" id="25973953"/>
<organism evidence="8">
    <name type="scientific">Grosmannia clavigera (strain kw1407 / UAMH 11150)</name>
    <name type="common">Blue stain fungus</name>
    <name type="synonym">Graphiocladiella clavigera</name>
    <dbReference type="NCBI Taxonomy" id="655863"/>
    <lineage>
        <taxon>Eukaryota</taxon>
        <taxon>Fungi</taxon>
        <taxon>Dikarya</taxon>
        <taxon>Ascomycota</taxon>
        <taxon>Pezizomycotina</taxon>
        <taxon>Sordariomycetes</taxon>
        <taxon>Sordariomycetidae</taxon>
        <taxon>Ophiostomatales</taxon>
        <taxon>Ophiostomataceae</taxon>
        <taxon>Leptographium</taxon>
    </lineage>
</organism>
<dbReference type="InterPro" id="IPR051838">
    <property type="entry name" value="ARTD_PARP"/>
</dbReference>
<dbReference type="HOGENOM" id="CLU_318323_0_0_1"/>
<sequence>MIVTMCSTITSRRRVTRSATKARVLEAQRKFSVALYDLQEFVQRSENTNIKAVTKGKADGELIISYAHKRLQDGLTIRVQCKVDNDNPPPIFQSALEKIALRPPDWSLCDLASKIEDSLDKAVLRRAHGCSNRDVYYVNESDSEYDSNASHSSGDGSNTDDDMAYSSDESVTDVNYLGKPKSSLVKRHVRRLLKRRISHDLQQVESAGYAFEILRGTADGSDDLLISISTAVTKLGFSPAEILAWGLSTSAYIVFLIRVSGPYTPFESLLQDRRKQSSVSFRLGQCTEPVPSVGEAAFIFGQRDTVLSTPFQYANLTISKNLQNHMEAFFWQIAQIKEDCNGTWEEAYGLFLQSDLDKKRKYSGSASYDSLKMARRSFPLVAMQFSLDQLERCRKYCPICHQPLAEGFQAVRPTVCLKPTCRFQCATIGLGPSVEHEILFRPGVVDLLVSLFYASLHSGSRRCSPALEELMFPLSAGFSGTYLWTELRGPQLEMAEMASLKSLQVGQLVFIRMRPSHFAEHPRRPVHPDPWGEIRLAICPDSLNYSNHSNYSKRSFTQEVIYSAVIKSINPGLMLVTFEAKSFPFPPHETLRAEIHIQDLNIYFPVLVSKARMLRHIMDSFPPVSQLRSHLQDHPQDDIESVPGVTPLAASMLRWIMATNQSCIMEMPWDHRLKLGISGSGWTQFCLLQAPPNEEARFGKARAKTAMKSNSGEPFSRYPSIFGWHGSPIQHWHSILRTGLDYNIATHGRSYGDGVYFSDDFSCSYSYSSNTRNDPIFWPSSGLRVQSVLSLNEILNAPTQFVNSEPHYVLDKPAWHICRFLFVRRSGKAAEGIGSHLRTVEKGNTLGTGLPRWSKSPAFVVQDPHHNAFIAKIPTRTYLDIPVICPLKSNRTDIKSTEKLEDARNISAKKRRKI</sequence>
<dbReference type="Gene3D" id="3.90.228.10">
    <property type="match status" value="1"/>
</dbReference>
<dbReference type="GO" id="GO:0003950">
    <property type="term" value="F:NAD+ poly-ADP-ribosyltransferase activity"/>
    <property type="evidence" value="ECO:0007669"/>
    <property type="project" value="InterPro"/>
</dbReference>
<evidence type="ECO:0000256" key="1">
    <source>
        <dbReference type="ARBA" id="ARBA00022676"/>
    </source>
</evidence>
<protein>
    <submittedName>
        <fullName evidence="7">Ubiquitin conjugating enzyme</fullName>
    </submittedName>
</protein>
<keyword evidence="3" id="KW-0548">Nucleotidyltransferase</keyword>